<dbReference type="Proteomes" id="UP000188388">
    <property type="component" value="Unassembled WGS sequence"/>
</dbReference>
<evidence type="ECO:0000313" key="2">
    <source>
        <dbReference type="Proteomes" id="UP000188388"/>
    </source>
</evidence>
<keyword evidence="2" id="KW-1185">Reference proteome</keyword>
<sequence>MPVTTPDPGLDIPGKGFFEVRIAACFKGLARFGLEAVVAAIVPSIP</sequence>
<accession>A0A1R3V894</accession>
<name>A0A1R3V894_9HYPH</name>
<protein>
    <submittedName>
        <fullName evidence="1">Uncharacterized protein</fullName>
    </submittedName>
</protein>
<organism evidence="1 2">
    <name type="scientific">Mesorhizobium prunaredense</name>
    <dbReference type="NCBI Taxonomy" id="1631249"/>
    <lineage>
        <taxon>Bacteria</taxon>
        <taxon>Pseudomonadati</taxon>
        <taxon>Pseudomonadota</taxon>
        <taxon>Alphaproteobacteria</taxon>
        <taxon>Hyphomicrobiales</taxon>
        <taxon>Phyllobacteriaceae</taxon>
        <taxon>Mesorhizobium</taxon>
    </lineage>
</organism>
<gene>
    <name evidence="1" type="ORF">BQ8794_220033</name>
</gene>
<dbReference type="EMBL" id="FTPD01000015">
    <property type="protein sequence ID" value="SIT55469.1"/>
    <property type="molecule type" value="Genomic_DNA"/>
</dbReference>
<dbReference type="AlphaFoldDB" id="A0A1R3V894"/>
<proteinExistence type="predicted"/>
<dbReference type="STRING" id="1631249.BQ8794_220033"/>
<evidence type="ECO:0000313" key="1">
    <source>
        <dbReference type="EMBL" id="SIT55469.1"/>
    </source>
</evidence>
<reference evidence="2" key="1">
    <citation type="submission" date="2017-01" db="EMBL/GenBank/DDBJ databases">
        <authorList>
            <person name="Brunel B."/>
        </authorList>
    </citation>
    <scope>NUCLEOTIDE SEQUENCE [LARGE SCALE GENOMIC DNA]</scope>
</reference>